<feature type="region of interest" description="Disordered" evidence="1">
    <location>
        <begin position="33"/>
        <end position="75"/>
    </location>
</feature>
<protein>
    <submittedName>
        <fullName evidence="2">Uncharacterized protein</fullName>
    </submittedName>
</protein>
<dbReference type="Proteomes" id="UP000195062">
    <property type="component" value="Unassembled WGS sequence"/>
</dbReference>
<evidence type="ECO:0000313" key="2">
    <source>
        <dbReference type="EMBL" id="OUE02307.1"/>
    </source>
</evidence>
<evidence type="ECO:0000313" key="3">
    <source>
        <dbReference type="Proteomes" id="UP000195062"/>
    </source>
</evidence>
<sequence length="75" mass="7699">MRSAGTFGTVTIAAPTTVTNMSPTNTAMIFSNAEYRPNQTTTAPTRPHTMANTLRSTPGKSAASGSAEELIAAAP</sequence>
<feature type="compositionally biased region" description="Polar residues" evidence="1">
    <location>
        <begin position="37"/>
        <end position="59"/>
    </location>
</feature>
<gene>
    <name evidence="2" type="ORF">CMMCAS07_09845</name>
</gene>
<accession>A0A251XGM6</accession>
<name>A0A251XGM6_CLAMM</name>
<comment type="caution">
    <text evidence="2">The sequence shown here is derived from an EMBL/GenBank/DDBJ whole genome shotgun (WGS) entry which is preliminary data.</text>
</comment>
<dbReference type="AlphaFoldDB" id="A0A251XGM6"/>
<keyword evidence="3" id="KW-1185">Reference proteome</keyword>
<proteinExistence type="predicted"/>
<organism evidence="2 3">
    <name type="scientific">Clavibacter michiganensis subsp. michiganensis</name>
    <dbReference type="NCBI Taxonomy" id="33013"/>
    <lineage>
        <taxon>Bacteria</taxon>
        <taxon>Bacillati</taxon>
        <taxon>Actinomycetota</taxon>
        <taxon>Actinomycetes</taxon>
        <taxon>Micrococcales</taxon>
        <taxon>Microbacteriaceae</taxon>
        <taxon>Clavibacter</taxon>
    </lineage>
</organism>
<reference evidence="2 3" key="1">
    <citation type="submission" date="2016-08" db="EMBL/GenBank/DDBJ databases">
        <title>Genome sequence of Clavibacter michiganensis subsp. michiganensis strain CASJ007.</title>
        <authorList>
            <person name="Thapa S.P."/>
            <person name="Coaker G."/>
        </authorList>
    </citation>
    <scope>NUCLEOTIDE SEQUENCE [LARGE SCALE GENOMIC DNA]</scope>
    <source>
        <strain evidence="2">CASJ007</strain>
    </source>
</reference>
<dbReference type="EMBL" id="MDHH01000002">
    <property type="protein sequence ID" value="OUE02307.1"/>
    <property type="molecule type" value="Genomic_DNA"/>
</dbReference>
<evidence type="ECO:0000256" key="1">
    <source>
        <dbReference type="SAM" id="MobiDB-lite"/>
    </source>
</evidence>